<accession>A0A081QLU0</accession>
<gene>
    <name evidence="2" type="primary">gtf2_1</name>
    <name evidence="2" type="ORF">D8788_08395</name>
    <name evidence="1" type="ORF">SK578_1674</name>
</gene>
<dbReference type="PATRIC" id="fig|28037.93.peg.1622"/>
<evidence type="ECO:0000313" key="4">
    <source>
        <dbReference type="Proteomes" id="UP000271520"/>
    </source>
</evidence>
<proteinExistence type="predicted"/>
<dbReference type="InterPro" id="IPR051159">
    <property type="entry name" value="Hexapeptide_acetyltransf"/>
</dbReference>
<sequence>MKEKHLLGDALILTVSDQIEQLDYLLENLPNICFHIAAPVQFSEKIRSLETKHNVRLLTATNEAQLNFLINTCDFLLDINHFQEVDAIVSRFVQAEKPVFSFDNTAHGNQGQEVFLSSTPDKLVSRVREYLNEVRVRTNHQEKIIQDGTWNVFQIDDKANLLVGANVICRNFENFHVSSGKLILHDGVFINNSCSFNCMERIEIGAGTMMGEGVRFYDHDHIYTVEKIEKWQWTTAPIRVGRDCWIGSNVTILKGVTIGDNTIIGAGCLIRNDIPSNSMVYNDGHVKIESRR</sequence>
<dbReference type="InterPro" id="IPR001451">
    <property type="entry name" value="Hexapep"/>
</dbReference>
<dbReference type="Pfam" id="PF00132">
    <property type="entry name" value="Hexapep"/>
    <property type="match status" value="1"/>
</dbReference>
<organism evidence="1 3">
    <name type="scientific">Streptococcus mitis</name>
    <dbReference type="NCBI Taxonomy" id="28037"/>
    <lineage>
        <taxon>Bacteria</taxon>
        <taxon>Bacillati</taxon>
        <taxon>Bacillota</taxon>
        <taxon>Bacilli</taxon>
        <taxon>Lactobacillales</taxon>
        <taxon>Streptococcaceae</taxon>
        <taxon>Streptococcus</taxon>
        <taxon>Streptococcus mitis group</taxon>
    </lineage>
</organism>
<dbReference type="AlphaFoldDB" id="A0A081QLU0"/>
<evidence type="ECO:0000313" key="2">
    <source>
        <dbReference type="EMBL" id="RSJ90099.1"/>
    </source>
</evidence>
<dbReference type="PANTHER" id="PTHR23416">
    <property type="entry name" value="SIALIC ACID SYNTHASE-RELATED"/>
    <property type="match status" value="1"/>
</dbReference>
<dbReference type="InterPro" id="IPR011004">
    <property type="entry name" value="Trimer_LpxA-like_sf"/>
</dbReference>
<dbReference type="Gene3D" id="2.160.10.10">
    <property type="entry name" value="Hexapeptide repeat proteins"/>
    <property type="match status" value="1"/>
</dbReference>
<evidence type="ECO:0000313" key="3">
    <source>
        <dbReference type="Proteomes" id="UP000028089"/>
    </source>
</evidence>
<dbReference type="RefSeq" id="WP_042751637.1">
    <property type="nucleotide sequence ID" value="NZ_JALDTY010000002.1"/>
</dbReference>
<reference evidence="1 3" key="1">
    <citation type="submission" date="2014-05" db="EMBL/GenBank/DDBJ databases">
        <authorList>
            <person name="Daugherty S.C."/>
            <person name="Tallon L.J."/>
            <person name="Sadzewicz L."/>
            <person name="Kilian M."/>
            <person name="Tettelin H."/>
        </authorList>
    </citation>
    <scope>NUCLEOTIDE SEQUENCE [LARGE SCALE GENOMIC DNA]</scope>
    <source>
        <strain evidence="1 3">SK578</strain>
    </source>
</reference>
<keyword evidence="1" id="KW-0808">Transferase</keyword>
<dbReference type="Proteomes" id="UP000271520">
    <property type="component" value="Unassembled WGS sequence"/>
</dbReference>
<dbReference type="EMBL" id="JPFY01000014">
    <property type="protein sequence ID" value="KEQ43913.1"/>
    <property type="molecule type" value="Genomic_DNA"/>
</dbReference>
<protein>
    <submittedName>
        <fullName evidence="1">Bacterial transferase hexapeptide family protein</fullName>
    </submittedName>
    <submittedName>
        <fullName evidence="2">Glycosyltransferase-stabilizing protein Gtf2</fullName>
    </submittedName>
</protein>
<evidence type="ECO:0000313" key="1">
    <source>
        <dbReference type="EMBL" id="KEQ43913.1"/>
    </source>
</evidence>
<name>A0A081QLU0_STRMT</name>
<dbReference type="SUPFAM" id="SSF51161">
    <property type="entry name" value="Trimeric LpxA-like enzymes"/>
    <property type="match status" value="1"/>
</dbReference>
<reference evidence="2 4" key="2">
    <citation type="submission" date="2018-11" db="EMBL/GenBank/DDBJ databases">
        <title>Species Designations Belie Phenotypic and Genotypic Heterogeneity in Oral Streptococci.</title>
        <authorList>
            <person name="Velsko I."/>
        </authorList>
    </citation>
    <scope>NUCLEOTIDE SEQUENCE [LARGE SCALE GENOMIC DNA]</scope>
    <source>
        <strain evidence="2 4">BCC22</strain>
    </source>
</reference>
<dbReference type="Proteomes" id="UP000028089">
    <property type="component" value="Unassembled WGS sequence"/>
</dbReference>
<comment type="caution">
    <text evidence="1">The sequence shown here is derived from an EMBL/GenBank/DDBJ whole genome shotgun (WGS) entry which is preliminary data.</text>
</comment>
<dbReference type="GO" id="GO:0016740">
    <property type="term" value="F:transferase activity"/>
    <property type="evidence" value="ECO:0007669"/>
    <property type="project" value="UniProtKB-KW"/>
</dbReference>
<dbReference type="CDD" id="cd04647">
    <property type="entry name" value="LbH_MAT_like"/>
    <property type="match status" value="1"/>
</dbReference>
<dbReference type="EMBL" id="RJPW01000015">
    <property type="protein sequence ID" value="RSJ90099.1"/>
    <property type="molecule type" value="Genomic_DNA"/>
</dbReference>